<dbReference type="PANTHER" id="PTHR21581:SF33">
    <property type="entry name" value="D-ALANYL-D-ALANINE CARBOXYPEPTIDASE DACB"/>
    <property type="match status" value="1"/>
</dbReference>
<dbReference type="PANTHER" id="PTHR21581">
    <property type="entry name" value="D-ALANYL-D-ALANINE CARBOXYPEPTIDASE"/>
    <property type="match status" value="1"/>
</dbReference>
<dbReference type="RefSeq" id="WP_098754604.1">
    <property type="nucleotide sequence ID" value="NZ_WHPN01000291.1"/>
</dbReference>
<comment type="similarity">
    <text evidence="1 7">Belongs to the peptidase S11 family.</text>
</comment>
<sequence length="284" mass="30103">MAAPAQAADAPSVTAKGVFLHDNSAGVKLYGKDTEGKRPIASTTKIMTARVVLGDPDLDLDRRVTVQQAYRDYVAQKGASTADLRTGDKLTVRQLLYAMMLPSGCDAAYALADTFGDGSTRAARVASFIGKMNSTADALGMTNTKFDSFDGVSATGENYSTPRDLVKVTRSAMKYGTFANAAAKQSLVKSVPTSNGGTRTYTWYNTNQLLGSYSGAHGVKTGTTTPSGPCLVFTATRDGRNIIGVILNDANRYTDAAKLLDYAFGSNTASTMKLRKLPEGAQRD</sequence>
<proteinExistence type="inferred from homology"/>
<name>A0ABQ7FHM0_9ACTN</name>
<dbReference type="InterPro" id="IPR001967">
    <property type="entry name" value="Peptidase_S11_N"/>
</dbReference>
<comment type="caution">
    <text evidence="9">The sequence shown here is derived from an EMBL/GenBank/DDBJ whole genome shotgun (WGS) entry which is preliminary data.</text>
</comment>
<evidence type="ECO:0000259" key="8">
    <source>
        <dbReference type="Pfam" id="PF00768"/>
    </source>
</evidence>
<keyword evidence="3" id="KW-0378">Hydrolase</keyword>
<keyword evidence="10" id="KW-1185">Reference proteome</keyword>
<dbReference type="GO" id="GO:0004180">
    <property type="term" value="F:carboxypeptidase activity"/>
    <property type="evidence" value="ECO:0007669"/>
    <property type="project" value="UniProtKB-KW"/>
</dbReference>
<keyword evidence="9" id="KW-0121">Carboxypeptidase</keyword>
<feature type="domain" description="Peptidase S11 D-alanyl-D-alanine carboxypeptidase A N-terminal" evidence="8">
    <location>
        <begin position="6"/>
        <end position="250"/>
    </location>
</feature>
<evidence type="ECO:0000256" key="5">
    <source>
        <dbReference type="ARBA" id="ARBA00022984"/>
    </source>
</evidence>
<protein>
    <submittedName>
        <fullName evidence="9">D-alanyl-D-alanine carboxypeptidase</fullName>
    </submittedName>
</protein>
<evidence type="ECO:0000256" key="6">
    <source>
        <dbReference type="ARBA" id="ARBA00023316"/>
    </source>
</evidence>
<dbReference type="PRINTS" id="PR00725">
    <property type="entry name" value="DADACBPTASE1"/>
</dbReference>
<dbReference type="SUPFAM" id="SSF56601">
    <property type="entry name" value="beta-lactamase/transpeptidase-like"/>
    <property type="match status" value="1"/>
</dbReference>
<keyword evidence="2" id="KW-0732">Signal</keyword>
<evidence type="ECO:0000313" key="10">
    <source>
        <dbReference type="Proteomes" id="UP000621266"/>
    </source>
</evidence>
<keyword evidence="5" id="KW-0573">Peptidoglycan synthesis</keyword>
<gene>
    <name evidence="9" type="ORF">GCU69_16080</name>
</gene>
<dbReference type="Gene3D" id="3.40.710.10">
    <property type="entry name" value="DD-peptidase/beta-lactamase superfamily"/>
    <property type="match status" value="1"/>
</dbReference>
<evidence type="ECO:0000256" key="3">
    <source>
        <dbReference type="ARBA" id="ARBA00022801"/>
    </source>
</evidence>
<dbReference type="InterPro" id="IPR012338">
    <property type="entry name" value="Beta-lactam/transpept-like"/>
</dbReference>
<dbReference type="Proteomes" id="UP000621266">
    <property type="component" value="Unassembled WGS sequence"/>
</dbReference>
<dbReference type="Pfam" id="PF00768">
    <property type="entry name" value="Peptidase_S11"/>
    <property type="match status" value="1"/>
</dbReference>
<keyword evidence="6" id="KW-0961">Cell wall biogenesis/degradation</keyword>
<evidence type="ECO:0000256" key="7">
    <source>
        <dbReference type="RuleBase" id="RU004016"/>
    </source>
</evidence>
<organism evidence="9 10">
    <name type="scientific">Streptomyces lycii</name>
    <dbReference type="NCBI Taxonomy" id="2654337"/>
    <lineage>
        <taxon>Bacteria</taxon>
        <taxon>Bacillati</taxon>
        <taxon>Actinomycetota</taxon>
        <taxon>Actinomycetes</taxon>
        <taxon>Kitasatosporales</taxon>
        <taxon>Streptomycetaceae</taxon>
        <taxon>Streptomyces</taxon>
    </lineage>
</organism>
<keyword evidence="4" id="KW-0133">Cell shape</keyword>
<accession>A0ABQ7FHM0</accession>
<dbReference type="EMBL" id="WHPN01000291">
    <property type="protein sequence ID" value="KAF4408107.1"/>
    <property type="molecule type" value="Genomic_DNA"/>
</dbReference>
<reference evidence="9 10" key="1">
    <citation type="submission" date="2019-10" db="EMBL/GenBank/DDBJ databases">
        <title>Streptomyces tenebrisbrunneis sp.nov., an endogenous actinomycete isolated from of Lycium ruthenicum.</title>
        <authorList>
            <person name="Ma L."/>
        </authorList>
    </citation>
    <scope>NUCLEOTIDE SEQUENCE [LARGE SCALE GENOMIC DNA]</scope>
    <source>
        <strain evidence="9 10">TRM 66187</strain>
    </source>
</reference>
<dbReference type="InterPro" id="IPR018044">
    <property type="entry name" value="Peptidase_S11"/>
</dbReference>
<evidence type="ECO:0000256" key="1">
    <source>
        <dbReference type="ARBA" id="ARBA00007164"/>
    </source>
</evidence>
<evidence type="ECO:0000313" key="9">
    <source>
        <dbReference type="EMBL" id="KAF4408107.1"/>
    </source>
</evidence>
<evidence type="ECO:0000256" key="4">
    <source>
        <dbReference type="ARBA" id="ARBA00022960"/>
    </source>
</evidence>
<evidence type="ECO:0000256" key="2">
    <source>
        <dbReference type="ARBA" id="ARBA00022729"/>
    </source>
</evidence>
<keyword evidence="9" id="KW-0645">Protease</keyword>